<reference evidence="1 2" key="1">
    <citation type="journal article" date="2022" name="New Phytol.">
        <title>Ecological generalism drives hyperdiversity of secondary metabolite gene clusters in xylarialean endophytes.</title>
        <authorList>
            <person name="Franco M.E.E."/>
            <person name="Wisecaver J.H."/>
            <person name="Arnold A.E."/>
            <person name="Ju Y.M."/>
            <person name="Slot J.C."/>
            <person name="Ahrendt S."/>
            <person name="Moore L.P."/>
            <person name="Eastman K.E."/>
            <person name="Scott K."/>
            <person name="Konkel Z."/>
            <person name="Mondo S.J."/>
            <person name="Kuo A."/>
            <person name="Hayes R.D."/>
            <person name="Haridas S."/>
            <person name="Andreopoulos B."/>
            <person name="Riley R."/>
            <person name="LaButti K."/>
            <person name="Pangilinan J."/>
            <person name="Lipzen A."/>
            <person name="Amirebrahimi M."/>
            <person name="Yan J."/>
            <person name="Adam C."/>
            <person name="Keymanesh K."/>
            <person name="Ng V."/>
            <person name="Louie K."/>
            <person name="Northen T."/>
            <person name="Drula E."/>
            <person name="Henrissat B."/>
            <person name="Hsieh H.M."/>
            <person name="Youens-Clark K."/>
            <person name="Lutzoni F."/>
            <person name="Miadlikowska J."/>
            <person name="Eastwood D.C."/>
            <person name="Hamelin R.C."/>
            <person name="Grigoriev I.V."/>
            <person name="U'Ren J.M."/>
        </authorList>
    </citation>
    <scope>NUCLEOTIDE SEQUENCE [LARGE SCALE GENOMIC DNA]</scope>
    <source>
        <strain evidence="1 2">CBS 119005</strain>
    </source>
</reference>
<organism evidence="1 2">
    <name type="scientific">Hypoxylon rubiginosum</name>
    <dbReference type="NCBI Taxonomy" id="110542"/>
    <lineage>
        <taxon>Eukaryota</taxon>
        <taxon>Fungi</taxon>
        <taxon>Dikarya</taxon>
        <taxon>Ascomycota</taxon>
        <taxon>Pezizomycotina</taxon>
        <taxon>Sordariomycetes</taxon>
        <taxon>Xylariomycetidae</taxon>
        <taxon>Xylariales</taxon>
        <taxon>Hypoxylaceae</taxon>
        <taxon>Hypoxylon</taxon>
    </lineage>
</organism>
<accession>A0ACB9Z1T2</accession>
<dbReference type="EMBL" id="MU393470">
    <property type="protein sequence ID" value="KAI4865598.1"/>
    <property type="molecule type" value="Genomic_DNA"/>
</dbReference>
<keyword evidence="2" id="KW-1185">Reference proteome</keyword>
<sequence length="736" mass="82966">MNNPNIRKRRPYGHEGAPAVHTHQDPSYSSSSSTPLSRPEDFSAQDIKILEQAASVLNCHISQLLVLNNRNPHLQQYPASSSSYSFSSKRQRLSADMASSSPEKSSPPAPSVQDAPERPRAPEAPNGGLFQGGTRLAQYFSGFSICPPCTTCEPQVYTPVPATSPYPYVPTRPYFDDRPPSPGSVPGTISSDQPNVFASNVPSAAPPGVPNYPLLQPSRPMTIQPSTSGEGMVYPETLAGQQYFSPPELHHGLPNSVSSHGMGPQSYGPPSLRQNSVNEGVFPQQIDNRVPHVSKPRELDIVQQNQRPPAARRGPFKSNDDRQKTAETRRIGSCIRCRMQRIRCEINPVDKQGACLTCLNLKPSNMKLLKTPCLRYKITDVKLFKPGNVKGYEWTRRWVEGIPDDISQWASLETRTVKVTEGYTEQTVELRVRQFVPQDGDRLDRSWFHNGAQKQVRIPPYAIVNLEEAKRTYDNYIKQWLPECCKRVLAGKDKLLLITYGTAIKASKDPSIDPKESALLRKALQLWMAIRLTTKSTIIIGDETLGMSHDIMDDSPLRGCIPLPPVMGAQIELILIHQIQASLRREMLENLQTMTQANKNQTWFTTYLVTFILLHNVALLCQHDAGYARKHGIKLQSRFAREEMVREYQMGANILLGYFHYVNKGVYPFSAECKDKDLKSVADLDDSKMRIIQFTKSTAENYKKHWEKIRQSGDYENDFYYISQLYEENWAPQSTI</sequence>
<protein>
    <submittedName>
        <fullName evidence="1">Uncharacterized protein</fullName>
    </submittedName>
</protein>
<evidence type="ECO:0000313" key="2">
    <source>
        <dbReference type="Proteomes" id="UP001497700"/>
    </source>
</evidence>
<proteinExistence type="predicted"/>
<gene>
    <name evidence="1" type="ORF">F4820DRAFT_293786</name>
</gene>
<comment type="caution">
    <text evidence="1">The sequence shown here is derived from an EMBL/GenBank/DDBJ whole genome shotgun (WGS) entry which is preliminary data.</text>
</comment>
<dbReference type="Proteomes" id="UP001497700">
    <property type="component" value="Unassembled WGS sequence"/>
</dbReference>
<evidence type="ECO:0000313" key="1">
    <source>
        <dbReference type="EMBL" id="KAI4865598.1"/>
    </source>
</evidence>
<name>A0ACB9Z1T2_9PEZI</name>